<feature type="transmembrane region" description="Helical" evidence="8">
    <location>
        <begin position="73"/>
        <end position="96"/>
    </location>
</feature>
<evidence type="ECO:0000256" key="1">
    <source>
        <dbReference type="ARBA" id="ARBA00004651"/>
    </source>
</evidence>
<feature type="transmembrane region" description="Helical" evidence="8">
    <location>
        <begin position="242"/>
        <end position="267"/>
    </location>
</feature>
<dbReference type="AlphaFoldDB" id="A0A495PVI9"/>
<feature type="transmembrane region" description="Helical" evidence="8">
    <location>
        <begin position="405"/>
        <end position="431"/>
    </location>
</feature>
<accession>A0A495PVI9</accession>
<dbReference type="InterPro" id="IPR050586">
    <property type="entry name" value="CPA3_Na-H_Antiporter_D"/>
</dbReference>
<feature type="transmembrane region" description="Helical" evidence="8">
    <location>
        <begin position="273"/>
        <end position="292"/>
    </location>
</feature>
<comment type="similarity">
    <text evidence="2">Belongs to the CPA3 antiporters (TC 2.A.63) subunit D family.</text>
</comment>
<reference evidence="10 11" key="1">
    <citation type="submission" date="2018-10" db="EMBL/GenBank/DDBJ databases">
        <title>Genomic Encyclopedia of Archaeal and Bacterial Type Strains, Phase II (KMG-II): from individual species to whole genera.</title>
        <authorList>
            <person name="Goeker M."/>
        </authorList>
    </citation>
    <scope>NUCLEOTIDE SEQUENCE [LARGE SCALE GENOMIC DNA]</scope>
    <source>
        <strain evidence="10 11">DSM 19839</strain>
    </source>
</reference>
<evidence type="ECO:0000256" key="5">
    <source>
        <dbReference type="ARBA" id="ARBA00022989"/>
    </source>
</evidence>
<feature type="transmembrane region" description="Helical" evidence="8">
    <location>
        <begin position="108"/>
        <end position="127"/>
    </location>
</feature>
<protein>
    <submittedName>
        <fullName evidence="10">Multisubunit sodium/proton antiporter MrpD subunit</fullName>
    </submittedName>
</protein>
<proteinExistence type="inferred from homology"/>
<keyword evidence="6 8" id="KW-0472">Membrane</keyword>
<feature type="transmembrane region" description="Helical" evidence="8">
    <location>
        <begin position="133"/>
        <end position="152"/>
    </location>
</feature>
<keyword evidence="5 8" id="KW-1133">Transmembrane helix</keyword>
<gene>
    <name evidence="10" type="ORF">BC962_0174</name>
</gene>
<dbReference type="OrthoDB" id="9807568at2"/>
<evidence type="ECO:0000256" key="7">
    <source>
        <dbReference type="RuleBase" id="RU000320"/>
    </source>
</evidence>
<organism evidence="10 11">
    <name type="scientific">Gillisia mitskevichiae</name>
    <dbReference type="NCBI Taxonomy" id="270921"/>
    <lineage>
        <taxon>Bacteria</taxon>
        <taxon>Pseudomonadati</taxon>
        <taxon>Bacteroidota</taxon>
        <taxon>Flavobacteriia</taxon>
        <taxon>Flavobacteriales</taxon>
        <taxon>Flavobacteriaceae</taxon>
        <taxon>Gillisia</taxon>
    </lineage>
</organism>
<sequence>MTQQLVLYPLLLQMFLSILLMFCWRKISWQRVISIVGSIISVGVSIWLFSYIWENGTQIVLAGNWKPPFGIIFVADTLSATLVLLTAISGLAVASFSSASVVAARLKFGYFPIFHFLLLGLNGAFLTGDIFNLYVWFEIIIISSFVLITLGGEKAQLEGSVKYFTLNILASMIFLTAIAVLYGLTGSLNMADLALKVAAIENRGLVEITAILFLVAFGIKAAVFPLYFWLPDSYHTPPSAVAAIFGGLLTKVGVYALIRVFTLIFVGDMFLENIILIIAVLTLFSGGLGALVQNNLRKVFSYLIICHIGYMIAGLGLFTEVAIAGTIFYLIHDIIVKTNLFMVGGLIFRIRGTNSIRNLGGLYADHPMLSLLIAIPLFSLVGVPPLSGFWPKISLIIAAFESEQWWVVGAIIFASLITLIVIAKVWASVIWKEKKELPVRLNFRYFDKLKTIRKAQMIAPMIFLSLVSLYIGFGAEHIQQVSSRVAGELMDNTQYIEAVLGKEQIIDHEE</sequence>
<keyword evidence="4 7" id="KW-0812">Transmembrane</keyword>
<evidence type="ECO:0000313" key="10">
    <source>
        <dbReference type="EMBL" id="RKS55215.1"/>
    </source>
</evidence>
<feature type="domain" description="NADH:quinone oxidoreductase/Mrp antiporter transmembrane" evidence="9">
    <location>
        <begin position="129"/>
        <end position="418"/>
    </location>
</feature>
<evidence type="ECO:0000256" key="6">
    <source>
        <dbReference type="ARBA" id="ARBA00023136"/>
    </source>
</evidence>
<dbReference type="InterPro" id="IPR001750">
    <property type="entry name" value="ND/Mrp_TM"/>
</dbReference>
<feature type="transmembrane region" description="Helical" evidence="8">
    <location>
        <begin position="369"/>
        <end position="390"/>
    </location>
</feature>
<comment type="subcellular location">
    <subcellularLocation>
        <location evidence="1">Cell membrane</location>
        <topology evidence="1">Multi-pass membrane protein</topology>
    </subcellularLocation>
    <subcellularLocation>
        <location evidence="7">Membrane</location>
        <topology evidence="7">Multi-pass membrane protein</topology>
    </subcellularLocation>
</comment>
<evidence type="ECO:0000256" key="2">
    <source>
        <dbReference type="ARBA" id="ARBA00005346"/>
    </source>
</evidence>
<evidence type="ECO:0000313" key="11">
    <source>
        <dbReference type="Proteomes" id="UP000276282"/>
    </source>
</evidence>
<feature type="transmembrane region" description="Helical" evidence="8">
    <location>
        <begin position="327"/>
        <end position="348"/>
    </location>
</feature>
<keyword evidence="3" id="KW-1003">Cell membrane</keyword>
<dbReference type="GO" id="GO:0008137">
    <property type="term" value="F:NADH dehydrogenase (ubiquinone) activity"/>
    <property type="evidence" value="ECO:0007669"/>
    <property type="project" value="InterPro"/>
</dbReference>
<dbReference type="EMBL" id="RBLG01000001">
    <property type="protein sequence ID" value="RKS55215.1"/>
    <property type="molecule type" value="Genomic_DNA"/>
</dbReference>
<dbReference type="RefSeq" id="WP_121344047.1">
    <property type="nucleotide sequence ID" value="NZ_RBLG01000001.1"/>
</dbReference>
<dbReference type="PANTHER" id="PTHR42703:SF1">
    <property type="entry name" value="NA(+)_H(+) ANTIPORTER SUBUNIT D1"/>
    <property type="match status" value="1"/>
</dbReference>
<evidence type="ECO:0000256" key="4">
    <source>
        <dbReference type="ARBA" id="ARBA00022692"/>
    </source>
</evidence>
<evidence type="ECO:0000256" key="3">
    <source>
        <dbReference type="ARBA" id="ARBA00022475"/>
    </source>
</evidence>
<feature type="transmembrane region" description="Helical" evidence="8">
    <location>
        <begin position="299"/>
        <end position="321"/>
    </location>
</feature>
<dbReference type="Pfam" id="PF00361">
    <property type="entry name" value="Proton_antipo_M"/>
    <property type="match status" value="1"/>
</dbReference>
<dbReference type="Proteomes" id="UP000276282">
    <property type="component" value="Unassembled WGS sequence"/>
</dbReference>
<dbReference type="InterPro" id="IPR003918">
    <property type="entry name" value="NADH_UbQ_OxRdtase"/>
</dbReference>
<dbReference type="GO" id="GO:0042773">
    <property type="term" value="P:ATP synthesis coupled electron transport"/>
    <property type="evidence" value="ECO:0007669"/>
    <property type="project" value="InterPro"/>
</dbReference>
<feature type="transmembrane region" description="Helical" evidence="8">
    <location>
        <begin position="32"/>
        <end position="53"/>
    </location>
</feature>
<evidence type="ECO:0000259" key="9">
    <source>
        <dbReference type="Pfam" id="PF00361"/>
    </source>
</evidence>
<feature type="transmembrane region" description="Helical" evidence="8">
    <location>
        <begin position="204"/>
        <end position="230"/>
    </location>
</feature>
<name>A0A495PVI9_9FLAO</name>
<feature type="transmembrane region" description="Helical" evidence="8">
    <location>
        <begin position="452"/>
        <end position="473"/>
    </location>
</feature>
<feature type="transmembrane region" description="Helical" evidence="8">
    <location>
        <begin position="164"/>
        <end position="184"/>
    </location>
</feature>
<dbReference type="GO" id="GO:0005886">
    <property type="term" value="C:plasma membrane"/>
    <property type="evidence" value="ECO:0007669"/>
    <property type="project" value="UniProtKB-SubCell"/>
</dbReference>
<comment type="caution">
    <text evidence="10">The sequence shown here is derived from an EMBL/GenBank/DDBJ whole genome shotgun (WGS) entry which is preliminary data.</text>
</comment>
<keyword evidence="11" id="KW-1185">Reference proteome</keyword>
<evidence type="ECO:0000256" key="8">
    <source>
        <dbReference type="SAM" id="Phobius"/>
    </source>
</evidence>
<dbReference type="PANTHER" id="PTHR42703">
    <property type="entry name" value="NADH DEHYDROGENASE"/>
    <property type="match status" value="1"/>
</dbReference>
<feature type="transmembrane region" description="Helical" evidence="8">
    <location>
        <begin position="6"/>
        <end position="25"/>
    </location>
</feature>
<dbReference type="PRINTS" id="PR01437">
    <property type="entry name" value="NUOXDRDTASE4"/>
</dbReference>